<dbReference type="PANTHER" id="PTHR33112">
    <property type="entry name" value="DOMAIN PROTEIN, PUTATIVE-RELATED"/>
    <property type="match status" value="1"/>
</dbReference>
<dbReference type="Proteomes" id="UP000249619">
    <property type="component" value="Unassembled WGS sequence"/>
</dbReference>
<evidence type="ECO:0000259" key="1">
    <source>
        <dbReference type="Pfam" id="PF06985"/>
    </source>
</evidence>
<dbReference type="STRING" id="183478.A0A364MY41"/>
<gene>
    <name evidence="2" type="ORF">DDE83_007016</name>
</gene>
<dbReference type="EMBL" id="QGDH01000118">
    <property type="protein sequence ID" value="RAR06261.1"/>
    <property type="molecule type" value="Genomic_DNA"/>
</dbReference>
<reference evidence="3" key="1">
    <citation type="submission" date="2018-05" db="EMBL/GenBank/DDBJ databases">
        <title>Draft genome sequence of Stemphylium lycopersici strain CIDEFI 213.</title>
        <authorList>
            <person name="Medina R."/>
            <person name="Franco M.E.E."/>
            <person name="Lucentini C.G."/>
            <person name="Saparrat M.C.N."/>
            <person name="Balatti P.A."/>
        </authorList>
    </citation>
    <scope>NUCLEOTIDE SEQUENCE [LARGE SCALE GENOMIC DNA]</scope>
    <source>
        <strain evidence="3">CIDEFI 213</strain>
    </source>
</reference>
<dbReference type="Pfam" id="PF06985">
    <property type="entry name" value="HET"/>
    <property type="match status" value="1"/>
</dbReference>
<feature type="domain" description="Heterokaryon incompatibility" evidence="1">
    <location>
        <begin position="237"/>
        <end position="389"/>
    </location>
</feature>
<dbReference type="InterPro" id="IPR010730">
    <property type="entry name" value="HET"/>
</dbReference>
<dbReference type="PANTHER" id="PTHR33112:SF10">
    <property type="entry name" value="TOL"/>
    <property type="match status" value="1"/>
</dbReference>
<keyword evidence="3" id="KW-1185">Reference proteome</keyword>
<sequence>MSLCPDCGRVTLPNLLTQLEDVPPWWMYTFGNSTPRGMVHCNDARKLADSAAAGCPLCCLIIDALSPEALSYASSVEAHDNIEIFRHMLSALPGDVSNCPIYLRPNHDPNKPGGFPESGVTDAHHVRGLKIVVPFETGPLGGSIRLFAAPDSPAGMSCHVIGRPPLSSSGSTEAFSLIDRWLNCCLTQHKACQQTLAGFLVDESTPPILPTRVVYVGDSEQTVSPRLLETRGSRGHYIALSYCWGTSTIRPLTTTRSNLAEHSIGISWESIPRLHQDAITITRRLGFHYLWIDSVCIIQDSRADWLIESNLMANVYQHARLTIATSHNTDCSQTCFFPRPPAPPVVEIPYVPRSGEVHGSMFATLTLADYPAISPDHGALANRAWATQEWLLSRRMVFYTAGSVVWSCKVISQRETGASFHATARNPRWKNIVEKYSARLLTHHTDRLIALEGLRAALGAKRAIDTYCFGLWKNSMPDQLLWYCLQPAERPKSELDLPTWTWASSLHGVRFLETKGSKGSIERLAFYDASKTLTVRGAVRETTELRPATVDDTAYLNTVGKRTFLHAVPLTLIRVFGEDGGVHNGIGLLDDDIEIQGNIMCLRLMGRRLKPCEAAPFNMHEDLLLILRQEDNRQDMYQRIGIGVISGRQSWFADSPSLSINIR</sequence>
<evidence type="ECO:0000313" key="3">
    <source>
        <dbReference type="Proteomes" id="UP000249619"/>
    </source>
</evidence>
<organism evidence="2 3">
    <name type="scientific">Stemphylium lycopersici</name>
    <name type="common">Tomato gray leaf spot disease fungus</name>
    <name type="synonym">Thyrospora lycopersici</name>
    <dbReference type="NCBI Taxonomy" id="183478"/>
    <lineage>
        <taxon>Eukaryota</taxon>
        <taxon>Fungi</taxon>
        <taxon>Dikarya</taxon>
        <taxon>Ascomycota</taxon>
        <taxon>Pezizomycotina</taxon>
        <taxon>Dothideomycetes</taxon>
        <taxon>Pleosporomycetidae</taxon>
        <taxon>Pleosporales</taxon>
        <taxon>Pleosporineae</taxon>
        <taxon>Pleosporaceae</taxon>
        <taxon>Stemphylium</taxon>
    </lineage>
</organism>
<proteinExistence type="predicted"/>
<accession>A0A364MY41</accession>
<comment type="caution">
    <text evidence="2">The sequence shown here is derived from an EMBL/GenBank/DDBJ whole genome shotgun (WGS) entry which is preliminary data.</text>
</comment>
<dbReference type="AlphaFoldDB" id="A0A364MY41"/>
<protein>
    <submittedName>
        <fullName evidence="2">HET-domain-containing protein</fullName>
    </submittedName>
</protein>
<evidence type="ECO:0000313" key="2">
    <source>
        <dbReference type="EMBL" id="RAR06261.1"/>
    </source>
</evidence>
<name>A0A364MY41_STELY</name>